<dbReference type="InterPro" id="IPR036638">
    <property type="entry name" value="HLH_DNA-bd_sf"/>
</dbReference>
<dbReference type="InterPro" id="IPR024097">
    <property type="entry name" value="bHLH_ZIP_TF"/>
</dbReference>
<evidence type="ECO:0000256" key="4">
    <source>
        <dbReference type="ARBA" id="ARBA00023242"/>
    </source>
</evidence>
<evidence type="ECO:0000256" key="1">
    <source>
        <dbReference type="ARBA" id="ARBA00004123"/>
    </source>
</evidence>
<dbReference type="Proteomes" id="UP000436088">
    <property type="component" value="Unassembled WGS sequence"/>
</dbReference>
<organism evidence="5 6">
    <name type="scientific">Hibiscus syriacus</name>
    <name type="common">Rose of Sharon</name>
    <dbReference type="NCBI Taxonomy" id="106335"/>
    <lineage>
        <taxon>Eukaryota</taxon>
        <taxon>Viridiplantae</taxon>
        <taxon>Streptophyta</taxon>
        <taxon>Embryophyta</taxon>
        <taxon>Tracheophyta</taxon>
        <taxon>Spermatophyta</taxon>
        <taxon>Magnoliopsida</taxon>
        <taxon>eudicotyledons</taxon>
        <taxon>Gunneridae</taxon>
        <taxon>Pentapetalae</taxon>
        <taxon>rosids</taxon>
        <taxon>malvids</taxon>
        <taxon>Malvales</taxon>
        <taxon>Malvaceae</taxon>
        <taxon>Malvoideae</taxon>
        <taxon>Hibiscus</taxon>
    </lineage>
</organism>
<keyword evidence="4" id="KW-0539">Nucleus</keyword>
<dbReference type="PANTHER" id="PTHR12565">
    <property type="entry name" value="STEROL REGULATORY ELEMENT-BINDING PROTEIN"/>
    <property type="match status" value="1"/>
</dbReference>
<name>A0A6A3BAZ8_HIBSY</name>
<dbReference type="PANTHER" id="PTHR12565:SF184">
    <property type="entry name" value="BHLH TRANSCRIPTION FACTOR"/>
    <property type="match status" value="1"/>
</dbReference>
<reference evidence="5" key="1">
    <citation type="submission" date="2019-09" db="EMBL/GenBank/DDBJ databases">
        <title>Draft genome information of white flower Hibiscus syriacus.</title>
        <authorList>
            <person name="Kim Y.-M."/>
        </authorList>
    </citation>
    <scope>NUCLEOTIDE SEQUENCE [LARGE SCALE GENOMIC DNA]</scope>
    <source>
        <strain evidence="5">YM2019G1</strain>
    </source>
</reference>
<accession>A0A6A3BAZ8</accession>
<sequence length="182" mass="20744">MDIGMEMTKQLNSTLLDNFNIATDFKTLLVHQLPEFPPVLTGRNEHVLVERKKIKAKNNDRAPCLQQFPLMIMGETPRLGKGKKAKNEEKVIHVRAKRGQATDSHSLAERVRREKINEKTLFQAATSYFHSLQNQVEFLSMEFTAAASSYDLNLEIECIRKTQGTSSHVGQKMDMEKRIASI</sequence>
<dbReference type="GO" id="GO:0005634">
    <property type="term" value="C:nucleus"/>
    <property type="evidence" value="ECO:0007669"/>
    <property type="project" value="UniProtKB-SubCell"/>
</dbReference>
<dbReference type="EMBL" id="VEPZ02000879">
    <property type="protein sequence ID" value="KAE8713341.1"/>
    <property type="molecule type" value="Genomic_DNA"/>
</dbReference>
<proteinExistence type="predicted"/>
<comment type="subcellular location">
    <subcellularLocation>
        <location evidence="1">Nucleus</location>
    </subcellularLocation>
</comment>
<evidence type="ECO:0000313" key="5">
    <source>
        <dbReference type="EMBL" id="KAE8713341.1"/>
    </source>
</evidence>
<evidence type="ECO:0000313" key="6">
    <source>
        <dbReference type="Proteomes" id="UP000436088"/>
    </source>
</evidence>
<dbReference type="GO" id="GO:0046983">
    <property type="term" value="F:protein dimerization activity"/>
    <property type="evidence" value="ECO:0007669"/>
    <property type="project" value="InterPro"/>
</dbReference>
<evidence type="ECO:0000256" key="2">
    <source>
        <dbReference type="ARBA" id="ARBA00023015"/>
    </source>
</evidence>
<evidence type="ECO:0000256" key="3">
    <source>
        <dbReference type="ARBA" id="ARBA00023163"/>
    </source>
</evidence>
<keyword evidence="6" id="KW-1185">Reference proteome</keyword>
<keyword evidence="3" id="KW-0804">Transcription</keyword>
<gene>
    <name evidence="5" type="ORF">F3Y22_tig00110213pilonHSYRG00333</name>
</gene>
<protein>
    <submittedName>
        <fullName evidence="5">Transcription factor BEE 1</fullName>
    </submittedName>
</protein>
<dbReference type="SUPFAM" id="SSF47459">
    <property type="entry name" value="HLH, helix-loop-helix DNA-binding domain"/>
    <property type="match status" value="1"/>
</dbReference>
<dbReference type="GO" id="GO:0003700">
    <property type="term" value="F:DNA-binding transcription factor activity"/>
    <property type="evidence" value="ECO:0007669"/>
    <property type="project" value="TreeGrafter"/>
</dbReference>
<keyword evidence="2" id="KW-0805">Transcription regulation</keyword>
<comment type="caution">
    <text evidence="5">The sequence shown here is derived from an EMBL/GenBank/DDBJ whole genome shotgun (WGS) entry which is preliminary data.</text>
</comment>
<dbReference type="AlphaFoldDB" id="A0A6A3BAZ8"/>